<dbReference type="AlphaFoldDB" id="A0A1I8ABG1"/>
<organism evidence="1 2">
    <name type="scientific">Steinernema glaseri</name>
    <dbReference type="NCBI Taxonomy" id="37863"/>
    <lineage>
        <taxon>Eukaryota</taxon>
        <taxon>Metazoa</taxon>
        <taxon>Ecdysozoa</taxon>
        <taxon>Nematoda</taxon>
        <taxon>Chromadorea</taxon>
        <taxon>Rhabditida</taxon>
        <taxon>Tylenchina</taxon>
        <taxon>Panagrolaimomorpha</taxon>
        <taxon>Strongyloidoidea</taxon>
        <taxon>Steinernematidae</taxon>
        <taxon>Steinernema</taxon>
    </lineage>
</organism>
<proteinExistence type="predicted"/>
<evidence type="ECO:0000313" key="2">
    <source>
        <dbReference type="WBParaSite" id="L893_g4024.t1"/>
    </source>
</evidence>
<name>A0A1I8ABG1_9BILA</name>
<reference evidence="2" key="1">
    <citation type="submission" date="2016-11" db="UniProtKB">
        <authorList>
            <consortium name="WormBaseParasite"/>
        </authorList>
    </citation>
    <scope>IDENTIFICATION</scope>
</reference>
<evidence type="ECO:0000313" key="1">
    <source>
        <dbReference type="Proteomes" id="UP000095287"/>
    </source>
</evidence>
<protein>
    <submittedName>
        <fullName evidence="2">Ovule protein</fullName>
    </submittedName>
</protein>
<dbReference type="Proteomes" id="UP000095287">
    <property type="component" value="Unplaced"/>
</dbReference>
<sequence length="103" mass="11605">MQLENFAKLFTKHHTFLNIRKHSLQIINSRIPDVPSSSSTTVVVLPTPTRRFQDEFVKVLFPPILPRRRLSTGPSVTYRTLLAAAAAAFTTVTQPPLVMTMSR</sequence>
<accession>A0A1I8ABG1</accession>
<keyword evidence="1" id="KW-1185">Reference proteome</keyword>
<dbReference type="WBParaSite" id="L893_g4024.t1">
    <property type="protein sequence ID" value="L893_g4024.t1"/>
    <property type="gene ID" value="L893_g4024"/>
</dbReference>